<organism evidence="1 2">
    <name type="scientific">Acanthosepion pharaonis</name>
    <name type="common">Pharaoh cuttlefish</name>
    <name type="synonym">Sepia pharaonis</name>
    <dbReference type="NCBI Taxonomy" id="158019"/>
    <lineage>
        <taxon>Eukaryota</taxon>
        <taxon>Metazoa</taxon>
        <taxon>Spiralia</taxon>
        <taxon>Lophotrochozoa</taxon>
        <taxon>Mollusca</taxon>
        <taxon>Cephalopoda</taxon>
        <taxon>Coleoidea</taxon>
        <taxon>Decapodiformes</taxon>
        <taxon>Sepiida</taxon>
        <taxon>Sepiina</taxon>
        <taxon>Sepiidae</taxon>
        <taxon>Acanthosepion</taxon>
    </lineage>
</organism>
<comment type="caution">
    <text evidence="1">The sequence shown here is derived from an EMBL/GenBank/DDBJ whole genome shotgun (WGS) entry which is preliminary data.</text>
</comment>
<evidence type="ECO:0000313" key="1">
    <source>
        <dbReference type="EMBL" id="CAE1246962.1"/>
    </source>
</evidence>
<protein>
    <submittedName>
        <fullName evidence="1">Uncharacterized protein</fullName>
    </submittedName>
</protein>
<dbReference type="EMBL" id="CAHIKZ030000962">
    <property type="protein sequence ID" value="CAE1246962.1"/>
    <property type="molecule type" value="Genomic_DNA"/>
</dbReference>
<gene>
    <name evidence="1" type="ORF">SPHA_25416</name>
</gene>
<reference evidence="1" key="1">
    <citation type="submission" date="2021-01" db="EMBL/GenBank/DDBJ databases">
        <authorList>
            <person name="Li R."/>
            <person name="Bekaert M."/>
        </authorList>
    </citation>
    <scope>NUCLEOTIDE SEQUENCE</scope>
    <source>
        <strain evidence="1">Farmed</strain>
    </source>
</reference>
<dbReference type="Proteomes" id="UP000597762">
    <property type="component" value="Unassembled WGS sequence"/>
</dbReference>
<evidence type="ECO:0000313" key="2">
    <source>
        <dbReference type="Proteomes" id="UP000597762"/>
    </source>
</evidence>
<proteinExistence type="predicted"/>
<name>A0A812C091_ACAPH</name>
<dbReference type="PANTHER" id="PTHR47018">
    <property type="entry name" value="CXC DOMAIN-CONTAINING PROTEIN-RELATED"/>
    <property type="match status" value="1"/>
</dbReference>
<keyword evidence="2" id="KW-1185">Reference proteome</keyword>
<dbReference type="AlphaFoldDB" id="A0A812C091"/>
<sequence>MISLEKQHPEVAREFHNGYFVFHKTDRKFFAMAIDQAHEQNNDVIKGDGGAVGLTEDPSALRRWMVAGPEISKFVVGYEAISGSKEAKKGSQHHEQSPTAQKAFFKKVQRLTSVIEEMGDPFSEKSTDLLSLDTKDIADPTAALLVASHLEKGKEQFQTFMDKLKTDSQHFYQPIKRNNKNKHRSNREIRNTATKGGLSTVLPPFHLLPKQRV</sequence>
<accession>A0A812C091</accession>
<dbReference type="OrthoDB" id="6149742at2759"/>